<evidence type="ECO:0000256" key="1">
    <source>
        <dbReference type="ARBA" id="ARBA00004141"/>
    </source>
</evidence>
<feature type="transmembrane region" description="Helical" evidence="11">
    <location>
        <begin position="119"/>
        <end position="141"/>
    </location>
</feature>
<keyword evidence="4 11" id="KW-0812">Transmembrane</keyword>
<feature type="region of interest" description="Disordered" evidence="10">
    <location>
        <begin position="414"/>
        <end position="433"/>
    </location>
</feature>
<evidence type="ECO:0000256" key="3">
    <source>
        <dbReference type="ARBA" id="ARBA00022507"/>
    </source>
</evidence>
<organism evidence="12 13">
    <name type="scientific">Nakaseomyces bracarensis</name>
    <dbReference type="NCBI Taxonomy" id="273131"/>
    <lineage>
        <taxon>Eukaryota</taxon>
        <taxon>Fungi</taxon>
        <taxon>Dikarya</taxon>
        <taxon>Ascomycota</taxon>
        <taxon>Saccharomycotina</taxon>
        <taxon>Saccharomycetes</taxon>
        <taxon>Saccharomycetales</taxon>
        <taxon>Saccharomycetaceae</taxon>
        <taxon>Nakaseomyces</taxon>
    </lineage>
</organism>
<sequence length="433" mass="49685">MGLESTIIVLCSLGVLALIPPLAWHTTTRNIPAVILISWLLIMDIKYIVDAAIWSGYDFMQKWEGKGWCDIMVKLQIGANVGISCAVTNIMFNLHIVLKADNVLLEVGSWKKILRDLAISLLTPVLVMGLSHVVQISRYGILRYYGCTALFSPTWVSTVIYTMWLLIWSSIGAIYAVLVLSIYHRKRKDVKDILYCTNSGLNIARFARLLIFSFLIILVIFPFSIYLFVKDLKSLGGSFDFKATHSKEFWYVIIKHESAKKFVDVWLYVLMSYIVFLIFGLGSDALKMYANFLRLLHLGLLVEKSHEIPQNKFDKFLDDLLQDQERNTGLYIINTADKEHCTYNYHYNSMNDFPLQENEVEIEKSYVFKPSYRAEFTEQAFDDDDLTFNGNVDSQSQRKYSKIYAISTRSSMPSIIKDNNDDSNSPATKVDFL</sequence>
<evidence type="ECO:0000256" key="9">
    <source>
        <dbReference type="ARBA" id="ARBA00023224"/>
    </source>
</evidence>
<dbReference type="PRINTS" id="PR00899">
    <property type="entry name" value="GPCRSTE3"/>
</dbReference>
<reference evidence="12 13" key="1">
    <citation type="submission" date="2024-05" db="EMBL/GenBank/DDBJ databases">
        <title>Long read based assembly of the Candida bracarensis genome reveals expanded adhesin content.</title>
        <authorList>
            <person name="Marcet-Houben M."/>
            <person name="Ksiezopolska E."/>
            <person name="Gabaldon T."/>
        </authorList>
    </citation>
    <scope>NUCLEOTIDE SEQUENCE [LARGE SCALE GENOMIC DNA]</scope>
    <source>
        <strain evidence="12 13">CBM6</strain>
    </source>
</reference>
<dbReference type="PANTHER" id="PTHR28097:SF1">
    <property type="entry name" value="PHEROMONE A FACTOR RECEPTOR"/>
    <property type="match status" value="1"/>
</dbReference>
<evidence type="ECO:0000256" key="11">
    <source>
        <dbReference type="SAM" id="Phobius"/>
    </source>
</evidence>
<evidence type="ECO:0000313" key="13">
    <source>
        <dbReference type="Proteomes" id="UP001623330"/>
    </source>
</evidence>
<evidence type="ECO:0000256" key="5">
    <source>
        <dbReference type="ARBA" id="ARBA00022989"/>
    </source>
</evidence>
<name>A0ABR4NNS1_9SACH</name>
<dbReference type="Proteomes" id="UP001623330">
    <property type="component" value="Unassembled WGS sequence"/>
</dbReference>
<evidence type="ECO:0000313" key="12">
    <source>
        <dbReference type="EMBL" id="KAL3229647.1"/>
    </source>
</evidence>
<evidence type="ECO:0000256" key="8">
    <source>
        <dbReference type="ARBA" id="ARBA00023170"/>
    </source>
</evidence>
<comment type="similarity">
    <text evidence="2">Belongs to the G-protein coupled receptor 4 family.</text>
</comment>
<keyword evidence="5 11" id="KW-1133">Transmembrane helix</keyword>
<evidence type="ECO:0000256" key="4">
    <source>
        <dbReference type="ARBA" id="ARBA00022692"/>
    </source>
</evidence>
<proteinExistence type="inferred from homology"/>
<dbReference type="PANTHER" id="PTHR28097">
    <property type="entry name" value="PHEROMONE A FACTOR RECEPTOR"/>
    <property type="match status" value="1"/>
</dbReference>
<evidence type="ECO:0000256" key="2">
    <source>
        <dbReference type="ARBA" id="ARBA00011085"/>
    </source>
</evidence>
<dbReference type="CDD" id="cd14966">
    <property type="entry name" value="7tmD_STE3"/>
    <property type="match status" value="1"/>
</dbReference>
<evidence type="ECO:0000256" key="6">
    <source>
        <dbReference type="ARBA" id="ARBA00023040"/>
    </source>
</evidence>
<keyword evidence="9" id="KW-0807">Transducer</keyword>
<accession>A0ABR4NNS1</accession>
<dbReference type="InterPro" id="IPR001499">
    <property type="entry name" value="GPCR_STE3"/>
</dbReference>
<feature type="transmembrane region" description="Helical" evidence="11">
    <location>
        <begin position="77"/>
        <end position="98"/>
    </location>
</feature>
<keyword evidence="8 12" id="KW-0675">Receptor</keyword>
<keyword evidence="6" id="KW-0297">G-protein coupled receptor</keyword>
<comment type="caution">
    <text evidence="12">The sequence shown here is derived from an EMBL/GenBank/DDBJ whole genome shotgun (WGS) entry which is preliminary data.</text>
</comment>
<keyword evidence="7 11" id="KW-0472">Membrane</keyword>
<dbReference type="Pfam" id="PF02076">
    <property type="entry name" value="STE3"/>
    <property type="match status" value="1"/>
</dbReference>
<feature type="transmembrane region" description="Helical" evidence="11">
    <location>
        <begin position="265"/>
        <end position="286"/>
    </location>
</feature>
<gene>
    <name evidence="12" type="ORF">RNJ44_01783</name>
</gene>
<feature type="transmembrane region" description="Helical" evidence="11">
    <location>
        <begin position="6"/>
        <end position="24"/>
    </location>
</feature>
<protein>
    <submittedName>
        <fullName evidence="12">Pheromone a factor receptor</fullName>
    </submittedName>
</protein>
<evidence type="ECO:0000256" key="10">
    <source>
        <dbReference type="SAM" id="MobiDB-lite"/>
    </source>
</evidence>
<feature type="transmembrane region" description="Helical" evidence="11">
    <location>
        <begin position="161"/>
        <end position="183"/>
    </location>
</feature>
<comment type="subcellular location">
    <subcellularLocation>
        <location evidence="1">Membrane</location>
        <topology evidence="1">Multi-pass membrane protein</topology>
    </subcellularLocation>
</comment>
<keyword evidence="13" id="KW-1185">Reference proteome</keyword>
<dbReference type="EMBL" id="JBEVYD010000011">
    <property type="protein sequence ID" value="KAL3229647.1"/>
    <property type="molecule type" value="Genomic_DNA"/>
</dbReference>
<evidence type="ECO:0000256" key="7">
    <source>
        <dbReference type="ARBA" id="ARBA00023136"/>
    </source>
</evidence>
<keyword evidence="3" id="KW-0589">Pheromone response</keyword>
<feature type="transmembrane region" description="Helical" evidence="11">
    <location>
        <begin position="36"/>
        <end position="57"/>
    </location>
</feature>
<feature type="transmembrane region" description="Helical" evidence="11">
    <location>
        <begin position="209"/>
        <end position="229"/>
    </location>
</feature>